<name>Q233A8_TETTS</name>
<feature type="compositionally biased region" description="Basic and acidic residues" evidence="2">
    <location>
        <begin position="1"/>
        <end position="17"/>
    </location>
</feature>
<dbReference type="Proteomes" id="UP000009168">
    <property type="component" value="Unassembled WGS sequence"/>
</dbReference>
<keyword evidence="1" id="KW-0175">Coiled coil</keyword>
<dbReference type="GeneID" id="7822723"/>
<sequence length="625" mass="73607">MSFAKPKDKRSCSKEQIKSPQRVSSGKKLIQQNIHNRLILNPYNKQQQNLFVQFTKREHTPNQSPSSKGHHLHTISGDQMSSPRETKRFTYQASNIRLNTSISHVDRIDKLEENLNRVCYNLDSILPLLNLLDSQLLKNGQIQDQNLSNSSSSPNLFQKNESFFTLCKKLNDHETKILQQEKAIQSLKEKVDKKDNGYSFFNQSSNRSFQIGGKENMQNELQNAIKQLKLEERISQIEVNFTRELEQQKQNKSNSQSQRELESQISQLQKQIDEIQAQQEKQRSIQESQYSQLQSNIINISNKIPNLNQNFASFQRNSDSSSIVNNQLNAINDQISEFKEFKQFCWKEMDSLWRNIGHLFCEVEMRNLNDLQQKIDSQLQEIPSTLSQHEKILKIQIIEYFNLLSSIEKFNHLNQQRLMSQLKEYNQQIDKLYKQLQSSYNNFTFKEVDMYQQEIETLEDRFINIKFQIEGTKQKMIFELKKLEEKQQLLELSKQSMIGMEYLNKELVKQDLLIIDHLKQKIKQLMDDVGKNIKQISDESDTIMYRLTNQIKNGVVSLDRAKRNSSSFQKSIRGSEYDSFMGIKNVRKYTFGQSDEIIYQPYTQNQFFIQLQAIQTDQGDEIKEY</sequence>
<feature type="compositionally biased region" description="Polar residues" evidence="2">
    <location>
        <begin position="18"/>
        <end position="28"/>
    </location>
</feature>
<evidence type="ECO:0000313" key="4">
    <source>
        <dbReference type="Proteomes" id="UP000009168"/>
    </source>
</evidence>
<reference evidence="4" key="1">
    <citation type="journal article" date="2006" name="PLoS Biol.">
        <title>Macronuclear genome sequence of the ciliate Tetrahymena thermophila, a model eukaryote.</title>
        <authorList>
            <person name="Eisen J.A."/>
            <person name="Coyne R.S."/>
            <person name="Wu M."/>
            <person name="Wu D."/>
            <person name="Thiagarajan M."/>
            <person name="Wortman J.R."/>
            <person name="Badger J.H."/>
            <person name="Ren Q."/>
            <person name="Amedeo P."/>
            <person name="Jones K.M."/>
            <person name="Tallon L.J."/>
            <person name="Delcher A.L."/>
            <person name="Salzberg S.L."/>
            <person name="Silva J.C."/>
            <person name="Haas B.J."/>
            <person name="Majoros W.H."/>
            <person name="Farzad M."/>
            <person name="Carlton J.M."/>
            <person name="Smith R.K. Jr."/>
            <person name="Garg J."/>
            <person name="Pearlman R.E."/>
            <person name="Karrer K.M."/>
            <person name="Sun L."/>
            <person name="Manning G."/>
            <person name="Elde N.C."/>
            <person name="Turkewitz A.P."/>
            <person name="Asai D.J."/>
            <person name="Wilkes D.E."/>
            <person name="Wang Y."/>
            <person name="Cai H."/>
            <person name="Collins K."/>
            <person name="Stewart B.A."/>
            <person name="Lee S.R."/>
            <person name="Wilamowska K."/>
            <person name="Weinberg Z."/>
            <person name="Ruzzo W.L."/>
            <person name="Wloga D."/>
            <person name="Gaertig J."/>
            <person name="Frankel J."/>
            <person name="Tsao C.-C."/>
            <person name="Gorovsky M.A."/>
            <person name="Keeling P.J."/>
            <person name="Waller R.F."/>
            <person name="Patron N.J."/>
            <person name="Cherry J.M."/>
            <person name="Stover N.A."/>
            <person name="Krieger C.J."/>
            <person name="del Toro C."/>
            <person name="Ryder H.F."/>
            <person name="Williamson S.C."/>
            <person name="Barbeau R.A."/>
            <person name="Hamilton E.P."/>
            <person name="Orias E."/>
        </authorList>
    </citation>
    <scope>NUCLEOTIDE SEQUENCE [LARGE SCALE GENOMIC DNA]</scope>
    <source>
        <strain evidence="4">SB210</strain>
    </source>
</reference>
<feature type="region of interest" description="Disordered" evidence="2">
    <location>
        <begin position="57"/>
        <end position="84"/>
    </location>
</feature>
<dbReference type="RefSeq" id="XP_001011917.1">
    <property type="nucleotide sequence ID" value="XM_001011917.1"/>
</dbReference>
<feature type="coiled-coil region" evidence="1">
    <location>
        <begin position="415"/>
        <end position="461"/>
    </location>
</feature>
<dbReference type="InParanoid" id="Q233A8"/>
<evidence type="ECO:0000256" key="1">
    <source>
        <dbReference type="SAM" id="Coils"/>
    </source>
</evidence>
<gene>
    <name evidence="3" type="ORF">TTHERM_00394450</name>
</gene>
<dbReference type="EMBL" id="GG662770">
    <property type="protein sequence ID" value="EAR91672.1"/>
    <property type="molecule type" value="Genomic_DNA"/>
</dbReference>
<dbReference type="HOGENOM" id="CLU_437774_0_0_1"/>
<proteinExistence type="predicted"/>
<feature type="coiled-coil region" evidence="1">
    <location>
        <begin position="170"/>
        <end position="310"/>
    </location>
</feature>
<organism evidence="3 4">
    <name type="scientific">Tetrahymena thermophila (strain SB210)</name>
    <dbReference type="NCBI Taxonomy" id="312017"/>
    <lineage>
        <taxon>Eukaryota</taxon>
        <taxon>Sar</taxon>
        <taxon>Alveolata</taxon>
        <taxon>Ciliophora</taxon>
        <taxon>Intramacronucleata</taxon>
        <taxon>Oligohymenophorea</taxon>
        <taxon>Hymenostomatida</taxon>
        <taxon>Tetrahymenina</taxon>
        <taxon>Tetrahymenidae</taxon>
        <taxon>Tetrahymena</taxon>
    </lineage>
</organism>
<dbReference type="KEGG" id="tet:TTHERM_00394450"/>
<keyword evidence="4" id="KW-1185">Reference proteome</keyword>
<dbReference type="AlphaFoldDB" id="Q233A8"/>
<evidence type="ECO:0000313" key="3">
    <source>
        <dbReference type="EMBL" id="EAR91672.1"/>
    </source>
</evidence>
<protein>
    <submittedName>
        <fullName evidence="3">Uncharacterized protein</fullName>
    </submittedName>
</protein>
<feature type="region of interest" description="Disordered" evidence="2">
    <location>
        <begin position="1"/>
        <end position="28"/>
    </location>
</feature>
<accession>Q233A8</accession>
<evidence type="ECO:0000256" key="2">
    <source>
        <dbReference type="SAM" id="MobiDB-lite"/>
    </source>
</evidence>